<accession>U2S5I8</accession>
<dbReference type="AlphaFoldDB" id="U2S5I8"/>
<comment type="caution">
    <text evidence="2">The sequence shown here is derived from an EMBL/GenBank/DDBJ whole genome shotgun (WGS) entry which is preliminary data.</text>
</comment>
<sequence length="58" mass="6193">MVPPGDERPPSTRRGADELACASRVRTSPSGAVHEGLFMEGQIAIVAPGHSVIHRRCE</sequence>
<reference evidence="2" key="1">
    <citation type="submission" date="2013-08" db="EMBL/GenBank/DDBJ databases">
        <authorList>
            <person name="Durkin A.S."/>
            <person name="Haft D.R."/>
            <person name="McCorrison J."/>
            <person name="Torralba M."/>
            <person name="Gillis M."/>
            <person name="Haft D.H."/>
            <person name="Methe B."/>
            <person name="Sutton G."/>
            <person name="Nelson K.E."/>
        </authorList>
    </citation>
    <scope>NUCLEOTIDE SEQUENCE [LARGE SCALE GENOMIC DNA]</scope>
    <source>
        <strain evidence="2">F0233</strain>
    </source>
</reference>
<dbReference type="Proteomes" id="UP000017052">
    <property type="component" value="Unassembled WGS sequence"/>
</dbReference>
<dbReference type="EMBL" id="ACVN02000144">
    <property type="protein sequence ID" value="ERK58032.1"/>
    <property type="molecule type" value="Genomic_DNA"/>
</dbReference>
<keyword evidence="3" id="KW-1185">Reference proteome</keyword>
<evidence type="ECO:0000313" key="3">
    <source>
        <dbReference type="Proteomes" id="UP000017052"/>
    </source>
</evidence>
<protein>
    <submittedName>
        <fullName evidence="2">Uncharacterized protein</fullName>
    </submittedName>
</protein>
<name>U2S5I8_9ACTN</name>
<gene>
    <name evidence="2" type="ORF">HMPREF0682_0424</name>
</gene>
<feature type="compositionally biased region" description="Basic and acidic residues" evidence="1">
    <location>
        <begin position="1"/>
        <end position="17"/>
    </location>
</feature>
<organism evidence="2 3">
    <name type="scientific">Propionibacterium acidifaciens F0233</name>
    <dbReference type="NCBI Taxonomy" id="553198"/>
    <lineage>
        <taxon>Bacteria</taxon>
        <taxon>Bacillati</taxon>
        <taxon>Actinomycetota</taxon>
        <taxon>Actinomycetes</taxon>
        <taxon>Propionibacteriales</taxon>
        <taxon>Propionibacteriaceae</taxon>
        <taxon>Propionibacterium</taxon>
    </lineage>
</organism>
<feature type="region of interest" description="Disordered" evidence="1">
    <location>
        <begin position="1"/>
        <end position="26"/>
    </location>
</feature>
<evidence type="ECO:0000313" key="2">
    <source>
        <dbReference type="EMBL" id="ERK58032.1"/>
    </source>
</evidence>
<evidence type="ECO:0000256" key="1">
    <source>
        <dbReference type="SAM" id="MobiDB-lite"/>
    </source>
</evidence>
<proteinExistence type="predicted"/>